<dbReference type="InterPro" id="IPR002110">
    <property type="entry name" value="Ankyrin_rpt"/>
</dbReference>
<accession>A0A1Y1VJG5</accession>
<dbReference type="SMART" id="SM00248">
    <property type="entry name" value="ANK"/>
    <property type="match status" value="4"/>
</dbReference>
<comment type="caution">
    <text evidence="4">The sequence shown here is derived from an EMBL/GenBank/DDBJ whole genome shotgun (WGS) entry which is preliminary data.</text>
</comment>
<keyword evidence="2 3" id="KW-0040">ANK repeat</keyword>
<gene>
    <name evidence="4" type="ORF">BCR36DRAFT_580418</name>
</gene>
<reference evidence="4 5" key="1">
    <citation type="submission" date="2016-08" db="EMBL/GenBank/DDBJ databases">
        <title>Genomes of anaerobic fungi encode conserved fungal cellulosomes for biomass hydrolysis.</title>
        <authorList>
            <consortium name="DOE Joint Genome Institute"/>
            <person name="Haitjema C.H."/>
            <person name="Gilmore S.P."/>
            <person name="Henske J.K."/>
            <person name="Solomon K.V."/>
            <person name="De Groot R."/>
            <person name="Kuo A."/>
            <person name="Mondo S.J."/>
            <person name="Salamov A.A."/>
            <person name="Labutti K."/>
            <person name="Zhao Z."/>
            <person name="Chiniquy J."/>
            <person name="Barry K."/>
            <person name="Brewer H.M."/>
            <person name="Purvine S.O."/>
            <person name="Wright A.T."/>
            <person name="Boxma B."/>
            <person name="Van Alen T."/>
            <person name="Hackstein J.H."/>
            <person name="Baker S.E."/>
            <person name="Grigoriev I.V."/>
            <person name="O'Malley M.A."/>
        </authorList>
    </citation>
    <scope>NUCLEOTIDE SEQUENCE [LARGE SCALE GENOMIC DNA]</scope>
    <source>
        <strain evidence="5">finn</strain>
    </source>
</reference>
<dbReference type="PANTHER" id="PTHR24198:SF165">
    <property type="entry name" value="ANKYRIN REPEAT-CONTAINING PROTEIN-RELATED"/>
    <property type="match status" value="1"/>
</dbReference>
<dbReference type="STRING" id="1754191.A0A1Y1VJG5"/>
<dbReference type="AlphaFoldDB" id="A0A1Y1VJG5"/>
<proteinExistence type="predicted"/>
<organism evidence="4 5">
    <name type="scientific">Piromyces finnis</name>
    <dbReference type="NCBI Taxonomy" id="1754191"/>
    <lineage>
        <taxon>Eukaryota</taxon>
        <taxon>Fungi</taxon>
        <taxon>Fungi incertae sedis</taxon>
        <taxon>Chytridiomycota</taxon>
        <taxon>Chytridiomycota incertae sedis</taxon>
        <taxon>Neocallimastigomycetes</taxon>
        <taxon>Neocallimastigales</taxon>
        <taxon>Neocallimastigaceae</taxon>
        <taxon>Piromyces</taxon>
    </lineage>
</organism>
<evidence type="ECO:0000256" key="1">
    <source>
        <dbReference type="ARBA" id="ARBA00022737"/>
    </source>
</evidence>
<sequence length="241" mass="27693">MGEKINFENILIEAIEVENIQIIQLLTELLLSNYEVSDFKNAHFEDFLLVASHGNNCNVLVFVLKLLLFVFSIENSINIHLNMDVSCFRARLKSSISDVSRNEILELGKIIMNKNDISYFNLILSSLIKIENIDLLKLLMENEELKSKININVKDKNNEYPLIAAFYTNNIKIFKYLLDYGASTNIKGIDKDSYDEQLKPLITLAIKGNRYEIIKLLLKSPIIIDEEEVNESDLSPFIEAQ</sequence>
<dbReference type="Gene3D" id="1.25.40.20">
    <property type="entry name" value="Ankyrin repeat-containing domain"/>
    <property type="match status" value="1"/>
</dbReference>
<dbReference type="EMBL" id="MCFH01000005">
    <property type="protein sequence ID" value="ORX57850.1"/>
    <property type="molecule type" value="Genomic_DNA"/>
</dbReference>
<dbReference type="Proteomes" id="UP000193719">
    <property type="component" value="Unassembled WGS sequence"/>
</dbReference>
<dbReference type="Pfam" id="PF12796">
    <property type="entry name" value="Ank_2"/>
    <property type="match status" value="1"/>
</dbReference>
<dbReference type="InterPro" id="IPR036770">
    <property type="entry name" value="Ankyrin_rpt-contain_sf"/>
</dbReference>
<dbReference type="PROSITE" id="PS50088">
    <property type="entry name" value="ANK_REPEAT"/>
    <property type="match status" value="1"/>
</dbReference>
<feature type="repeat" description="ANK" evidence="3">
    <location>
        <begin position="157"/>
        <end position="189"/>
    </location>
</feature>
<name>A0A1Y1VJG5_9FUNG</name>
<keyword evidence="5" id="KW-1185">Reference proteome</keyword>
<dbReference type="SUPFAM" id="SSF48403">
    <property type="entry name" value="Ankyrin repeat"/>
    <property type="match status" value="1"/>
</dbReference>
<evidence type="ECO:0000256" key="2">
    <source>
        <dbReference type="ARBA" id="ARBA00023043"/>
    </source>
</evidence>
<evidence type="ECO:0000313" key="4">
    <source>
        <dbReference type="EMBL" id="ORX57850.1"/>
    </source>
</evidence>
<evidence type="ECO:0000313" key="5">
    <source>
        <dbReference type="Proteomes" id="UP000193719"/>
    </source>
</evidence>
<evidence type="ECO:0000256" key="3">
    <source>
        <dbReference type="PROSITE-ProRule" id="PRU00023"/>
    </source>
</evidence>
<protein>
    <submittedName>
        <fullName evidence="4">Uncharacterized protein</fullName>
    </submittedName>
</protein>
<keyword evidence="1" id="KW-0677">Repeat</keyword>
<reference evidence="4 5" key="2">
    <citation type="submission" date="2016-08" db="EMBL/GenBank/DDBJ databases">
        <title>Pervasive Adenine N6-methylation of Active Genes in Fungi.</title>
        <authorList>
            <consortium name="DOE Joint Genome Institute"/>
            <person name="Mondo S.J."/>
            <person name="Dannebaum R.O."/>
            <person name="Kuo R.C."/>
            <person name="Labutti K."/>
            <person name="Haridas S."/>
            <person name="Kuo A."/>
            <person name="Salamov A."/>
            <person name="Ahrendt S.R."/>
            <person name="Lipzen A."/>
            <person name="Sullivan W."/>
            <person name="Andreopoulos W.B."/>
            <person name="Clum A."/>
            <person name="Lindquist E."/>
            <person name="Daum C."/>
            <person name="Ramamoorthy G.K."/>
            <person name="Gryganskyi A."/>
            <person name="Culley D."/>
            <person name="Magnuson J.K."/>
            <person name="James T.Y."/>
            <person name="O'Malley M.A."/>
            <person name="Stajich J.E."/>
            <person name="Spatafora J.W."/>
            <person name="Visel A."/>
            <person name="Grigoriev I.V."/>
        </authorList>
    </citation>
    <scope>NUCLEOTIDE SEQUENCE [LARGE SCALE GENOMIC DNA]</scope>
    <source>
        <strain evidence="5">finn</strain>
    </source>
</reference>
<dbReference type="PANTHER" id="PTHR24198">
    <property type="entry name" value="ANKYRIN REPEAT AND PROTEIN KINASE DOMAIN-CONTAINING PROTEIN"/>
    <property type="match status" value="1"/>
</dbReference>